<dbReference type="AlphaFoldDB" id="T1CP56"/>
<organism evidence="1">
    <name type="scientific">mine drainage metagenome</name>
    <dbReference type="NCBI Taxonomy" id="410659"/>
    <lineage>
        <taxon>unclassified sequences</taxon>
        <taxon>metagenomes</taxon>
        <taxon>ecological metagenomes</taxon>
    </lineage>
</organism>
<dbReference type="EMBL" id="AUZX01004634">
    <property type="protein sequence ID" value="EQD70279.1"/>
    <property type="molecule type" value="Genomic_DNA"/>
</dbReference>
<reference evidence="1" key="1">
    <citation type="submission" date="2013-08" db="EMBL/GenBank/DDBJ databases">
        <authorList>
            <person name="Mendez C."/>
            <person name="Richter M."/>
            <person name="Ferrer M."/>
            <person name="Sanchez J."/>
        </authorList>
    </citation>
    <scope>NUCLEOTIDE SEQUENCE</scope>
</reference>
<dbReference type="GO" id="GO:0008168">
    <property type="term" value="F:methyltransferase activity"/>
    <property type="evidence" value="ECO:0007669"/>
    <property type="project" value="UniProtKB-KW"/>
</dbReference>
<evidence type="ECO:0000313" key="1">
    <source>
        <dbReference type="EMBL" id="EQD70279.1"/>
    </source>
</evidence>
<keyword evidence="1" id="KW-0489">Methyltransferase</keyword>
<protein>
    <submittedName>
        <fullName evidence="1">23S rRNA (Guanosine-2'-O-)-methyltransferase</fullName>
    </submittedName>
</protein>
<dbReference type="GO" id="GO:0032259">
    <property type="term" value="P:methylation"/>
    <property type="evidence" value="ECO:0007669"/>
    <property type="project" value="UniProtKB-KW"/>
</dbReference>
<proteinExistence type="predicted"/>
<comment type="caution">
    <text evidence="1">The sequence shown here is derived from an EMBL/GenBank/DDBJ whole genome shotgun (WGS) entry which is preliminary data.</text>
</comment>
<feature type="non-terminal residue" evidence="1">
    <location>
        <position position="40"/>
    </location>
</feature>
<keyword evidence="1" id="KW-0808">Transferase</keyword>
<sequence length="40" mass="3866">MGACLRVADASGVHAVVAPRDRSVALTATVAKVASGAADT</sequence>
<gene>
    <name evidence="1" type="ORF">B1A_06379</name>
</gene>
<name>T1CP56_9ZZZZ</name>
<reference evidence="1" key="2">
    <citation type="journal article" date="2014" name="ISME J.">
        <title>Microbial stratification in low pH oxic and suboxic macroscopic growths along an acid mine drainage.</title>
        <authorList>
            <person name="Mendez-Garcia C."/>
            <person name="Mesa V."/>
            <person name="Sprenger R.R."/>
            <person name="Richter M."/>
            <person name="Diez M.S."/>
            <person name="Solano J."/>
            <person name="Bargiela R."/>
            <person name="Golyshina O.V."/>
            <person name="Manteca A."/>
            <person name="Ramos J.L."/>
            <person name="Gallego J.R."/>
            <person name="Llorente I."/>
            <person name="Martins Dos Santos V.A."/>
            <person name="Jensen O.N."/>
            <person name="Pelaez A.I."/>
            <person name="Sanchez J."/>
            <person name="Ferrer M."/>
        </authorList>
    </citation>
    <scope>NUCLEOTIDE SEQUENCE</scope>
</reference>
<accession>T1CP56</accession>